<gene>
    <name evidence="1" type="ORF">SAMN05421630_11563</name>
</gene>
<keyword evidence="2" id="KW-1185">Reference proteome</keyword>
<protein>
    <submittedName>
        <fullName evidence="1">Uncharacterized protein</fullName>
    </submittedName>
</protein>
<dbReference type="OrthoDB" id="3857336at2"/>
<dbReference type="Proteomes" id="UP000199494">
    <property type="component" value="Unassembled WGS sequence"/>
</dbReference>
<dbReference type="AlphaFoldDB" id="A0A1G6Z0U1"/>
<evidence type="ECO:0000313" key="2">
    <source>
        <dbReference type="Proteomes" id="UP000199494"/>
    </source>
</evidence>
<organism evidence="1 2">
    <name type="scientific">Prauserella marina</name>
    <dbReference type="NCBI Taxonomy" id="530584"/>
    <lineage>
        <taxon>Bacteria</taxon>
        <taxon>Bacillati</taxon>
        <taxon>Actinomycetota</taxon>
        <taxon>Actinomycetes</taxon>
        <taxon>Pseudonocardiales</taxon>
        <taxon>Pseudonocardiaceae</taxon>
        <taxon>Prauserella</taxon>
    </lineage>
</organism>
<dbReference type="RefSeq" id="WP_143021484.1">
    <property type="nucleotide sequence ID" value="NZ_CP016354.1"/>
</dbReference>
<sequence>MFTEEMLTEILESASNALTPVFELLDWGEDEISKAIGRHPHAADTLYHSFTLIRPTSDRMHTEFVYRGHSRELLDRVARGEDTRPGTAAEVVIAMCEVALATPITQSASGLVFRMWADAFPDQPRIGLNNEHREALHGSTIDDHEEFTRAKLAVPDRVLGPIECSGRHHGERVDCAYAPQTVPFDLVEPEFVLS</sequence>
<evidence type="ECO:0000313" key="1">
    <source>
        <dbReference type="EMBL" id="SDD96364.1"/>
    </source>
</evidence>
<name>A0A1G6Z0U1_9PSEU</name>
<proteinExistence type="predicted"/>
<dbReference type="EMBL" id="FMZE01000015">
    <property type="protein sequence ID" value="SDD96364.1"/>
    <property type="molecule type" value="Genomic_DNA"/>
</dbReference>
<accession>A0A1G6Z0U1</accession>
<dbReference type="STRING" id="530584.SAMN05421630_11563"/>
<reference evidence="1 2" key="1">
    <citation type="submission" date="2016-10" db="EMBL/GenBank/DDBJ databases">
        <authorList>
            <person name="de Groot N.N."/>
        </authorList>
    </citation>
    <scope>NUCLEOTIDE SEQUENCE [LARGE SCALE GENOMIC DNA]</scope>
    <source>
        <strain evidence="1 2">CGMCC 4.5506</strain>
    </source>
</reference>